<proteinExistence type="predicted"/>
<gene>
    <name evidence="2" type="ORF">AK812_SmicGene34337</name>
</gene>
<feature type="compositionally biased region" description="Acidic residues" evidence="1">
    <location>
        <begin position="199"/>
        <end position="208"/>
    </location>
</feature>
<feature type="compositionally biased region" description="Low complexity" evidence="1">
    <location>
        <begin position="72"/>
        <end position="83"/>
    </location>
</feature>
<accession>A0A1Q9CPB1</accession>
<dbReference type="EMBL" id="LSRX01001020">
    <property type="protein sequence ID" value="OLP84762.1"/>
    <property type="molecule type" value="Genomic_DNA"/>
</dbReference>
<reference evidence="2 3" key="1">
    <citation type="submission" date="2016-02" db="EMBL/GenBank/DDBJ databases">
        <title>Genome analysis of coral dinoflagellate symbionts highlights evolutionary adaptations to a symbiotic lifestyle.</title>
        <authorList>
            <person name="Aranda M."/>
            <person name="Li Y."/>
            <person name="Liew Y.J."/>
            <person name="Baumgarten S."/>
            <person name="Simakov O."/>
            <person name="Wilson M."/>
            <person name="Piel J."/>
            <person name="Ashoor H."/>
            <person name="Bougouffa S."/>
            <person name="Bajic V.B."/>
            <person name="Ryu T."/>
            <person name="Ravasi T."/>
            <person name="Bayer T."/>
            <person name="Micklem G."/>
            <person name="Kim H."/>
            <person name="Bhak J."/>
            <person name="Lajeunesse T.C."/>
            <person name="Voolstra C.R."/>
        </authorList>
    </citation>
    <scope>NUCLEOTIDE SEQUENCE [LARGE SCALE GENOMIC DNA]</scope>
    <source>
        <strain evidence="2 3">CCMP2467</strain>
    </source>
</reference>
<sequence length="298" mass="31200">MAATSFVHTCCRCMWPFGGSRALAYFADPKKNEDYDEEEAHHLLGNVIDSDDEQAQADALSPDQIKRFLDASKSSRASSSSTSWQRDVRTAPGAGDQSGLTSRSAACAKPTARSASTSAPGEYDELFDEELEDEPENVGAKFRYLASSSAADDDSFSPVETDGRGLGFGGAKPRADAQNATAVGTLANQLKGNSSLLYEEDDEDEDEVAGPMVLPSSPPAFLPDLGTGHGAGASFDTAFRAPRSEAIPMHASKDVNVVPAAPLLASPVSWDAASSIVLEGDSEGSFIKEVPEATAVAG</sequence>
<feature type="region of interest" description="Disordered" evidence="1">
    <location>
        <begin position="199"/>
        <end position="227"/>
    </location>
</feature>
<evidence type="ECO:0000313" key="2">
    <source>
        <dbReference type="EMBL" id="OLP84762.1"/>
    </source>
</evidence>
<name>A0A1Q9CPB1_SYMMI</name>
<evidence type="ECO:0000256" key="1">
    <source>
        <dbReference type="SAM" id="MobiDB-lite"/>
    </source>
</evidence>
<dbReference type="AlphaFoldDB" id="A0A1Q9CPB1"/>
<keyword evidence="3" id="KW-1185">Reference proteome</keyword>
<feature type="region of interest" description="Disordered" evidence="1">
    <location>
        <begin position="71"/>
        <end position="174"/>
    </location>
</feature>
<evidence type="ECO:0000313" key="3">
    <source>
        <dbReference type="Proteomes" id="UP000186817"/>
    </source>
</evidence>
<organism evidence="2 3">
    <name type="scientific">Symbiodinium microadriaticum</name>
    <name type="common">Dinoflagellate</name>
    <name type="synonym">Zooxanthella microadriatica</name>
    <dbReference type="NCBI Taxonomy" id="2951"/>
    <lineage>
        <taxon>Eukaryota</taxon>
        <taxon>Sar</taxon>
        <taxon>Alveolata</taxon>
        <taxon>Dinophyceae</taxon>
        <taxon>Suessiales</taxon>
        <taxon>Symbiodiniaceae</taxon>
        <taxon>Symbiodinium</taxon>
    </lineage>
</organism>
<comment type="caution">
    <text evidence="2">The sequence shown here is derived from an EMBL/GenBank/DDBJ whole genome shotgun (WGS) entry which is preliminary data.</text>
</comment>
<dbReference type="OrthoDB" id="429178at2759"/>
<feature type="compositionally biased region" description="Acidic residues" evidence="1">
    <location>
        <begin position="122"/>
        <end position="136"/>
    </location>
</feature>
<protein>
    <submittedName>
        <fullName evidence="2">Uncharacterized protein</fullName>
    </submittedName>
</protein>
<dbReference type="Proteomes" id="UP000186817">
    <property type="component" value="Unassembled WGS sequence"/>
</dbReference>